<feature type="transmembrane region" description="Helical" evidence="1">
    <location>
        <begin position="128"/>
        <end position="146"/>
    </location>
</feature>
<sequence length="453" mass="49576">MTPASQLSTRGIFKTWSPLALSWFMITVEQPILAAVVARSADPKVQLAAWGLAFSLVLVLSAPSISTLSASTALSRDKASYRQGRRYVIWLSVGLTAAHFLLAFTPVFDFVVFGLISAPAELAEPVRTGVRIMLPFVPSLAIRRFQYGVLIRCDQTRAVSLGTVMRLILEVVLAVGLFGLLKWDGVIVASTAISTGVVFEAVYATLRVRPVVRKNLLSVIPGESPLTWRRFFRFYLPLVLTTFMQIMLQPLVSASLSRMPDSLSSLALWPVLYGVLLMTNSAAYAFVESVIVLLDRPGSIDLLRKFTWRLGLTLAAVPLALAITPLGDLWFNRVAALPPELLPQAKLSLWLVIPLPALTALSSLFQGTLINSQRTRRITESDAFSLVTVTALLTLGSLLGGRPCAESGVILCGVPGVFIAVTAFNAGSVVRNFWLWRRSQRIYLSIRLRHARA</sequence>
<evidence type="ECO:0008006" key="3">
    <source>
        <dbReference type="Google" id="ProtNLM"/>
    </source>
</evidence>
<evidence type="ECO:0000313" key="2">
    <source>
        <dbReference type="EMBL" id="MXY94250.1"/>
    </source>
</evidence>
<evidence type="ECO:0000256" key="1">
    <source>
        <dbReference type="SAM" id="Phobius"/>
    </source>
</evidence>
<feature type="transmembrane region" description="Helical" evidence="1">
    <location>
        <begin position="407"/>
        <end position="430"/>
    </location>
</feature>
<comment type="caution">
    <text evidence="2">The sequence shown here is derived from an EMBL/GenBank/DDBJ whole genome shotgun (WGS) entry which is preliminary data.</text>
</comment>
<feature type="transmembrane region" description="Helical" evidence="1">
    <location>
        <begin position="306"/>
        <end position="327"/>
    </location>
</feature>
<feature type="transmembrane region" description="Helical" evidence="1">
    <location>
        <begin position="158"/>
        <end position="180"/>
    </location>
</feature>
<feature type="transmembrane region" description="Helical" evidence="1">
    <location>
        <begin position="21"/>
        <end position="41"/>
    </location>
</feature>
<keyword evidence="1" id="KW-1133">Transmembrane helix</keyword>
<organism evidence="2">
    <name type="scientific">Caldilineaceae bacterium SB0664_bin_27</name>
    <dbReference type="NCBI Taxonomy" id="2605260"/>
    <lineage>
        <taxon>Bacteria</taxon>
        <taxon>Bacillati</taxon>
        <taxon>Chloroflexota</taxon>
        <taxon>Caldilineae</taxon>
        <taxon>Caldilineales</taxon>
        <taxon>Caldilineaceae</taxon>
    </lineage>
</organism>
<feature type="transmembrane region" description="Helical" evidence="1">
    <location>
        <begin position="383"/>
        <end position="401"/>
    </location>
</feature>
<dbReference type="AlphaFoldDB" id="A0A6B0YT76"/>
<protein>
    <recommendedName>
        <fullName evidence="3">Oligosaccharide flippase family protein</fullName>
    </recommendedName>
</protein>
<gene>
    <name evidence="2" type="ORF">F4Y42_12475</name>
</gene>
<feature type="transmembrane region" description="Helical" evidence="1">
    <location>
        <begin position="347"/>
        <end position="371"/>
    </location>
</feature>
<feature type="transmembrane region" description="Helical" evidence="1">
    <location>
        <begin position="47"/>
        <end position="66"/>
    </location>
</feature>
<accession>A0A6B0YT76</accession>
<keyword evidence="1" id="KW-0472">Membrane</keyword>
<feature type="transmembrane region" description="Helical" evidence="1">
    <location>
        <begin position="234"/>
        <end position="252"/>
    </location>
</feature>
<keyword evidence="1" id="KW-0812">Transmembrane</keyword>
<proteinExistence type="predicted"/>
<feature type="transmembrane region" description="Helical" evidence="1">
    <location>
        <begin position="272"/>
        <end position="294"/>
    </location>
</feature>
<reference evidence="2" key="1">
    <citation type="submission" date="2019-09" db="EMBL/GenBank/DDBJ databases">
        <title>Characterisation of the sponge microbiome using genome-centric metagenomics.</title>
        <authorList>
            <person name="Engelberts J.P."/>
            <person name="Robbins S.J."/>
            <person name="De Goeij J.M."/>
            <person name="Aranda M."/>
            <person name="Bell S.C."/>
            <person name="Webster N.S."/>
        </authorList>
    </citation>
    <scope>NUCLEOTIDE SEQUENCE</scope>
    <source>
        <strain evidence="2">SB0664_bin_27</strain>
    </source>
</reference>
<feature type="transmembrane region" description="Helical" evidence="1">
    <location>
        <begin position="87"/>
        <end position="116"/>
    </location>
</feature>
<dbReference type="EMBL" id="VXRG01000104">
    <property type="protein sequence ID" value="MXY94250.1"/>
    <property type="molecule type" value="Genomic_DNA"/>
</dbReference>
<feature type="transmembrane region" description="Helical" evidence="1">
    <location>
        <begin position="186"/>
        <end position="206"/>
    </location>
</feature>
<name>A0A6B0YT76_9CHLR</name>